<feature type="domain" description="SAICAR synthetase/ADE2 N-terminal" evidence="9">
    <location>
        <begin position="39"/>
        <end position="265"/>
    </location>
</feature>
<dbReference type="EC" id="6.3.2.6" evidence="8"/>
<accession>A0A532V2H6</accession>
<comment type="catalytic activity">
    <reaction evidence="7 8">
        <text>5-amino-1-(5-phospho-D-ribosyl)imidazole-4-carboxylate + L-aspartate + ATP = (2S)-2-[5-amino-1-(5-phospho-beta-D-ribosyl)imidazole-4-carboxamido]succinate + ADP + phosphate + 2 H(+)</text>
        <dbReference type="Rhea" id="RHEA:22628"/>
        <dbReference type="ChEBI" id="CHEBI:15378"/>
        <dbReference type="ChEBI" id="CHEBI:29991"/>
        <dbReference type="ChEBI" id="CHEBI:30616"/>
        <dbReference type="ChEBI" id="CHEBI:43474"/>
        <dbReference type="ChEBI" id="CHEBI:58443"/>
        <dbReference type="ChEBI" id="CHEBI:77657"/>
        <dbReference type="ChEBI" id="CHEBI:456216"/>
        <dbReference type="EC" id="6.3.2.6"/>
    </reaction>
</comment>
<evidence type="ECO:0000256" key="6">
    <source>
        <dbReference type="ARBA" id="ARBA00022840"/>
    </source>
</evidence>
<comment type="caution">
    <text evidence="10">The sequence shown here is derived from an EMBL/GenBank/DDBJ whole genome shotgun (WGS) entry which is preliminary data.</text>
</comment>
<dbReference type="GO" id="GO:0004639">
    <property type="term" value="F:phosphoribosylaminoimidazolesuccinocarboxamide synthase activity"/>
    <property type="evidence" value="ECO:0007669"/>
    <property type="project" value="UniProtKB-UniRule"/>
</dbReference>
<keyword evidence="3 8" id="KW-0436">Ligase</keyword>
<keyword evidence="5 8" id="KW-0658">Purine biosynthesis</keyword>
<comment type="pathway">
    <text evidence="1 8">Purine metabolism; IMP biosynthesis via de novo pathway; 5-amino-1-(5-phospho-D-ribosyl)imidazole-4-carboxamide from 5-amino-1-(5-phospho-D-ribosyl)imidazole-4-carboxylate: step 1/2.</text>
</comment>
<dbReference type="UniPathway" id="UPA00074">
    <property type="reaction ID" value="UER00131"/>
</dbReference>
<dbReference type="GO" id="GO:0005524">
    <property type="term" value="F:ATP binding"/>
    <property type="evidence" value="ECO:0007669"/>
    <property type="project" value="UniProtKB-KW"/>
</dbReference>
<dbReference type="FunFam" id="3.30.470.20:FF:000020">
    <property type="entry name" value="Probable multifunctional protein ADE2"/>
    <property type="match status" value="1"/>
</dbReference>
<evidence type="ECO:0000259" key="9">
    <source>
        <dbReference type="Pfam" id="PF01259"/>
    </source>
</evidence>
<dbReference type="InterPro" id="IPR018236">
    <property type="entry name" value="SAICAR_synthetase_CS"/>
</dbReference>
<name>A0A532V2H6_UNCT6</name>
<comment type="pathway">
    <text evidence="2">Purine metabolism; IMP biosynthesis via de novo pathway; 5-amino-1-(5-phospho-D-ribosyl)imidazole-4-carboxylate from 5-amino-1-(5-phospho-D-ribosyl)imidazole (carboxylase route): step 1/1.</text>
</comment>
<sequence>MKKLIEGKTKIIYDRGNGTVEMVFCLYDVLVHYFHPFGDGTVHMVSKDDITSGDGAQHDVIQGKAELATRTTANVFELLDRHGVATHYIKRIDSLRLLCKRCKMIPLEVVIRGTAAGSYLKRNPEAVEGQDFDPRPVEFFIKDDARHDPIISFGQDRWYLYPPKEPVSDSNVIDEMEPLLNPAEIKEVTCLARQVFDVLFAAWAKLNIKLIDLKIEVGRSDEGKLVVADVIDNDSWRIWPGGDKTKQLDKQVYRDTRDLESTRSKYAVVADLTDRFPRVLPRGS</sequence>
<evidence type="ECO:0000256" key="8">
    <source>
        <dbReference type="HAMAP-Rule" id="MF_00137"/>
    </source>
</evidence>
<dbReference type="PANTHER" id="PTHR43599">
    <property type="entry name" value="MULTIFUNCTIONAL PROTEIN ADE2"/>
    <property type="match status" value="1"/>
</dbReference>
<reference evidence="10 11" key="1">
    <citation type="submission" date="2017-06" db="EMBL/GenBank/DDBJ databases">
        <title>Novel microbial phyla capable of carbon fixation and sulfur reduction in deep-sea sediments.</title>
        <authorList>
            <person name="Huang J."/>
            <person name="Baker B."/>
            <person name="Wang Y."/>
        </authorList>
    </citation>
    <scope>NUCLEOTIDE SEQUENCE [LARGE SCALE GENOMIC DNA]</scope>
    <source>
        <strain evidence="10">B3_TA06</strain>
    </source>
</reference>
<dbReference type="Pfam" id="PF01259">
    <property type="entry name" value="SAICAR_synt"/>
    <property type="match status" value="1"/>
</dbReference>
<dbReference type="HAMAP" id="MF_00137">
    <property type="entry name" value="SAICAR_synth"/>
    <property type="match status" value="1"/>
</dbReference>
<evidence type="ECO:0000256" key="4">
    <source>
        <dbReference type="ARBA" id="ARBA00022741"/>
    </source>
</evidence>
<dbReference type="Gene3D" id="3.30.200.20">
    <property type="entry name" value="Phosphorylase Kinase, domain 1"/>
    <property type="match status" value="1"/>
</dbReference>
<evidence type="ECO:0000256" key="2">
    <source>
        <dbReference type="ARBA" id="ARBA00004747"/>
    </source>
</evidence>
<keyword evidence="6 8" id="KW-0067">ATP-binding</keyword>
<organism evidence="10 11">
    <name type="scientific">candidate division TA06 bacterium B3_TA06</name>
    <dbReference type="NCBI Taxonomy" id="2012487"/>
    <lineage>
        <taxon>Bacteria</taxon>
        <taxon>Bacteria division TA06</taxon>
    </lineage>
</organism>
<dbReference type="Gene3D" id="3.30.470.20">
    <property type="entry name" value="ATP-grasp fold, B domain"/>
    <property type="match status" value="1"/>
</dbReference>
<evidence type="ECO:0000256" key="3">
    <source>
        <dbReference type="ARBA" id="ARBA00022598"/>
    </source>
</evidence>
<dbReference type="PROSITE" id="PS01057">
    <property type="entry name" value="SAICAR_SYNTHETASE_1"/>
    <property type="match status" value="1"/>
</dbReference>
<dbReference type="EMBL" id="NJBO01000013">
    <property type="protein sequence ID" value="TKJ41421.1"/>
    <property type="molecule type" value="Genomic_DNA"/>
</dbReference>
<dbReference type="GO" id="GO:0006189">
    <property type="term" value="P:'de novo' IMP biosynthetic process"/>
    <property type="evidence" value="ECO:0007669"/>
    <property type="project" value="UniProtKB-UniRule"/>
</dbReference>
<evidence type="ECO:0000256" key="7">
    <source>
        <dbReference type="ARBA" id="ARBA00048475"/>
    </source>
</evidence>
<protein>
    <recommendedName>
        <fullName evidence="8">Phosphoribosylaminoimidazole-succinocarboxamide synthase</fullName>
        <ecNumber evidence="8">6.3.2.6</ecNumber>
    </recommendedName>
    <alternativeName>
        <fullName evidence="8">SAICAR synthetase</fullName>
    </alternativeName>
</protein>
<evidence type="ECO:0000256" key="1">
    <source>
        <dbReference type="ARBA" id="ARBA00004672"/>
    </source>
</evidence>
<evidence type="ECO:0000313" key="11">
    <source>
        <dbReference type="Proteomes" id="UP000317778"/>
    </source>
</evidence>
<proteinExistence type="inferred from homology"/>
<gene>
    <name evidence="8" type="primary">purC</name>
    <name evidence="10" type="ORF">CEE36_08185</name>
</gene>
<comment type="similarity">
    <text evidence="8">Belongs to the SAICAR synthetase family.</text>
</comment>
<evidence type="ECO:0000313" key="10">
    <source>
        <dbReference type="EMBL" id="TKJ41421.1"/>
    </source>
</evidence>
<evidence type="ECO:0000256" key="5">
    <source>
        <dbReference type="ARBA" id="ARBA00022755"/>
    </source>
</evidence>
<dbReference type="PANTHER" id="PTHR43599:SF3">
    <property type="entry name" value="SI:DKEY-6E2.2"/>
    <property type="match status" value="1"/>
</dbReference>
<dbReference type="AlphaFoldDB" id="A0A532V2H6"/>
<dbReference type="SUPFAM" id="SSF56104">
    <property type="entry name" value="SAICAR synthase-like"/>
    <property type="match status" value="1"/>
</dbReference>
<dbReference type="InterPro" id="IPR028923">
    <property type="entry name" value="SAICAR_synt/ADE2_N"/>
</dbReference>
<keyword evidence="4 8" id="KW-0547">Nucleotide-binding</keyword>
<dbReference type="Proteomes" id="UP000317778">
    <property type="component" value="Unassembled WGS sequence"/>
</dbReference>
<dbReference type="InterPro" id="IPR050089">
    <property type="entry name" value="SAICAR_synthetase"/>
</dbReference>